<dbReference type="OMA" id="VKPHEDT"/>
<dbReference type="PANTHER" id="PTHR13316">
    <property type="entry name" value="ZINC FINGER, CCHC DOMAIN CONTAINING 8"/>
    <property type="match status" value="1"/>
</dbReference>
<evidence type="ECO:0000256" key="11">
    <source>
        <dbReference type="SAM" id="Coils"/>
    </source>
</evidence>
<dbReference type="SMART" id="SM00581">
    <property type="entry name" value="PSP"/>
    <property type="match status" value="1"/>
</dbReference>
<feature type="compositionally biased region" description="Low complexity" evidence="12">
    <location>
        <begin position="545"/>
        <end position="557"/>
    </location>
</feature>
<reference evidence="14" key="2">
    <citation type="submission" date="2025-08" db="UniProtKB">
        <authorList>
            <consortium name="Ensembl"/>
        </authorList>
    </citation>
    <scope>IDENTIFICATION</scope>
</reference>
<sequence>MAEVDFGDSELFEQLDDSAPTLSKHIRFTDDEEDQEEMGQLRSRLEECDADIQRLTEENKGLRRKQNILTRPSGITIEDVNMDGPLLQVLYANNSISKECRQEIEDCICSIILKHQAPSNEKKKSSFHVKPQNSAFAMDEDPQKSSSGSVRTTTEAFKVVGSVLYFTTFSLDRLGQPLVNENPQLTDGWDVPTYHQVFNQVVGTDGQEIEMKDKRPKSMCFNCGSGGHQLRDCPKPKDMAAINERRKEFNQNNNQAMQSNQRYHADEVEERFAKYKPGVMSEELLSALGIDSNTLPPLIYRMRQLGYPPGWLKEAEMENSGLSLYDGNVSNDGNIMDSTNSQNISYDVSKLIDFPGFNVPAPSKMKDEFMQYGSIPMQSSHTKQNYAAYLSNNFPMPGATCNKRRHESDSSPQQRKRTRPSPDTNSDMDIESDPGTPYHGPGDFQFQPPLPPGSPCFSSPPPLPQGTPPATPTPPPLPKGTPPLTPTNGSPALRGRSWVADETVEGAEDELTLEELEEQQRLIWAALENADTATNSDCETPAMGTPVPSSSSVSTPVHIDTETEEVEEAMDTAIPAESLHSSETQKEPGVPEICSQSPGPIKVEDDSPQSPEPVKAQDNSTQSPGRVKAVDDSPRSPGPVKAEDDSPRSPGPVKAEDDSPRSPGPIKAEDDSPRSPGPVKAEDDSPQSPDPIKCQVDIPQSPDAFKGQVDIPESPDAFKCQEDNSQIPDEFKCQEDNPQGPVPDVVGAGDCASPKNDEKITAVPHRSNFAAGIVPFEDTPEYTEVAEATGTYLKIRDLLKSSPRNLAKKK</sequence>
<dbReference type="Pfam" id="PF00098">
    <property type="entry name" value="zf-CCHC"/>
    <property type="match status" value="1"/>
</dbReference>
<keyword evidence="4" id="KW-0479">Metal-binding</keyword>
<keyword evidence="6" id="KW-0862">Zinc</keyword>
<evidence type="ECO:0000256" key="5">
    <source>
        <dbReference type="ARBA" id="ARBA00022771"/>
    </source>
</evidence>
<organism evidence="14 15">
    <name type="scientific">Sparus aurata</name>
    <name type="common">Gilthead sea bream</name>
    <dbReference type="NCBI Taxonomy" id="8175"/>
    <lineage>
        <taxon>Eukaryota</taxon>
        <taxon>Metazoa</taxon>
        <taxon>Chordata</taxon>
        <taxon>Craniata</taxon>
        <taxon>Vertebrata</taxon>
        <taxon>Euteleostomi</taxon>
        <taxon>Actinopterygii</taxon>
        <taxon>Neopterygii</taxon>
        <taxon>Teleostei</taxon>
        <taxon>Neoteleostei</taxon>
        <taxon>Acanthomorphata</taxon>
        <taxon>Eupercaria</taxon>
        <taxon>Spariformes</taxon>
        <taxon>Sparidae</taxon>
        <taxon>Sparus</taxon>
    </lineage>
</organism>
<dbReference type="GO" id="GO:0003723">
    <property type="term" value="F:RNA binding"/>
    <property type="evidence" value="ECO:0007669"/>
    <property type="project" value="TreeGrafter"/>
</dbReference>
<evidence type="ECO:0000256" key="7">
    <source>
        <dbReference type="ARBA" id="ARBA00023242"/>
    </source>
</evidence>
<dbReference type="GeneID" id="115582301"/>
<evidence type="ECO:0000256" key="6">
    <source>
        <dbReference type="ARBA" id="ARBA00022833"/>
    </source>
</evidence>
<dbReference type="AlphaFoldDB" id="A0A671VNI8"/>
<dbReference type="InterPro" id="IPR052115">
    <property type="entry name" value="NEXT_complex_subunit_ZCCHC8"/>
</dbReference>
<reference evidence="14" key="1">
    <citation type="submission" date="2021-04" db="EMBL/GenBank/DDBJ databases">
        <authorList>
            <consortium name="Wellcome Sanger Institute Data Sharing"/>
        </authorList>
    </citation>
    <scope>NUCLEOTIDE SEQUENCE [LARGE SCALE GENOMIC DNA]</scope>
</reference>
<dbReference type="PANTHER" id="PTHR13316:SF0">
    <property type="entry name" value="ZINC FINGER CCHC DOMAIN-CONTAINING PROTEIN 8"/>
    <property type="match status" value="1"/>
</dbReference>
<feature type="compositionally biased region" description="Pro residues" evidence="12">
    <location>
        <begin position="448"/>
        <end position="485"/>
    </location>
</feature>
<evidence type="ECO:0000256" key="1">
    <source>
        <dbReference type="ARBA" id="ARBA00004642"/>
    </source>
</evidence>
<evidence type="ECO:0000256" key="3">
    <source>
        <dbReference type="ARBA" id="ARBA00022379"/>
    </source>
</evidence>
<dbReference type="InterPro" id="IPR001878">
    <property type="entry name" value="Znf_CCHC"/>
</dbReference>
<evidence type="ECO:0000256" key="12">
    <source>
        <dbReference type="SAM" id="MobiDB-lite"/>
    </source>
</evidence>
<feature type="region of interest" description="Disordered" evidence="12">
    <location>
        <begin position="533"/>
        <end position="713"/>
    </location>
</feature>
<keyword evidence="11" id="KW-0175">Coiled coil</keyword>
<evidence type="ECO:0000256" key="2">
    <source>
        <dbReference type="ARBA" id="ARBA00007497"/>
    </source>
</evidence>
<name>A0A671VNI8_SPAAU</name>
<protein>
    <recommendedName>
        <fullName evidence="3">Zinc finger CCHC domain-containing protein 8</fullName>
    </recommendedName>
    <alternativeName>
        <fullName evidence="8">TRAMP-like complex RNA-binding factor ZCCHC8</fullName>
    </alternativeName>
</protein>
<dbReference type="RefSeq" id="XP_030274070.1">
    <property type="nucleotide sequence ID" value="XM_030418210.1"/>
</dbReference>
<evidence type="ECO:0000259" key="13">
    <source>
        <dbReference type="PROSITE" id="PS50158"/>
    </source>
</evidence>
<dbReference type="SUPFAM" id="SSF57756">
    <property type="entry name" value="Retrovirus zinc finger-like domains"/>
    <property type="match status" value="1"/>
</dbReference>
<evidence type="ECO:0000313" key="15">
    <source>
        <dbReference type="Proteomes" id="UP000472265"/>
    </source>
</evidence>
<feature type="coiled-coil region" evidence="11">
    <location>
        <begin position="38"/>
        <end position="65"/>
    </location>
</feature>
<feature type="domain" description="CCHC-type" evidence="13">
    <location>
        <begin position="220"/>
        <end position="235"/>
    </location>
</feature>
<accession>A0A671VNI8</accession>
<evidence type="ECO:0000256" key="8">
    <source>
        <dbReference type="ARBA" id="ARBA00032546"/>
    </source>
</evidence>
<dbReference type="Pfam" id="PF04046">
    <property type="entry name" value="PSP"/>
    <property type="match status" value="1"/>
</dbReference>
<evidence type="ECO:0000313" key="14">
    <source>
        <dbReference type="Ensembl" id="ENSSAUP00010028568.1"/>
    </source>
</evidence>
<dbReference type="PROSITE" id="PS50158">
    <property type="entry name" value="ZF_CCHC"/>
    <property type="match status" value="1"/>
</dbReference>
<keyword evidence="15" id="KW-1185">Reference proteome</keyword>
<evidence type="ECO:0000256" key="9">
    <source>
        <dbReference type="ARBA" id="ARBA00045870"/>
    </source>
</evidence>
<dbReference type="GeneTree" id="ENSGT00390000011475"/>
<keyword evidence="7" id="KW-0539">Nucleus</keyword>
<dbReference type="Gene3D" id="4.10.60.10">
    <property type="entry name" value="Zinc finger, CCHC-type"/>
    <property type="match status" value="1"/>
</dbReference>
<comment type="subcellular location">
    <subcellularLocation>
        <location evidence="1">Nucleus</location>
        <location evidence="1">Nucleoplasm</location>
    </subcellularLocation>
</comment>
<dbReference type="InterPro" id="IPR036875">
    <property type="entry name" value="Znf_CCHC_sf"/>
</dbReference>
<reference evidence="14" key="3">
    <citation type="submission" date="2025-09" db="UniProtKB">
        <authorList>
            <consortium name="Ensembl"/>
        </authorList>
    </citation>
    <scope>IDENTIFICATION</scope>
</reference>
<comment type="similarity">
    <text evidence="2">Belongs to the ZCCHC8 family.</text>
</comment>
<dbReference type="Ensembl" id="ENSSAUT00010030120.1">
    <property type="protein sequence ID" value="ENSSAUP00010028568.1"/>
    <property type="gene ID" value="ENSSAUG00010012301.1"/>
</dbReference>
<feature type="region of interest" description="Disordered" evidence="12">
    <location>
        <begin position="120"/>
        <end position="150"/>
    </location>
</feature>
<dbReference type="GO" id="GO:0071013">
    <property type="term" value="C:catalytic step 2 spliceosome"/>
    <property type="evidence" value="ECO:0007669"/>
    <property type="project" value="TreeGrafter"/>
</dbReference>
<dbReference type="SMART" id="SM00343">
    <property type="entry name" value="ZnF_C2HC"/>
    <property type="match status" value="1"/>
</dbReference>
<dbReference type="OrthoDB" id="8026949at2759"/>
<gene>
    <name evidence="14" type="primary">ZCCHC8</name>
    <name evidence="14" type="synonym">zcchc8</name>
</gene>
<evidence type="ECO:0000256" key="4">
    <source>
        <dbReference type="ARBA" id="ARBA00022723"/>
    </source>
</evidence>
<dbReference type="Proteomes" id="UP000472265">
    <property type="component" value="Chromosome 5"/>
</dbReference>
<comment type="function">
    <text evidence="9">Scaffolding subunit of the trimeric nuclear exosome targeting (NEXT) complex that is involved in the surveillance and turnover of aberrant transcripts and non-coding RNAs. NEXT functions as an RNA exosome cofactor that directs a subset of non-coding short-lived RNAs for exosomal degradation. May be involved in pre-mRNA splicing. It is required for 3'-end maturation of telomerase RNA component (TERC), TERC 3'-end targeting to the nuclear RNA exosome, and for telomerase function.</text>
</comment>
<dbReference type="GO" id="GO:0008270">
    <property type="term" value="F:zinc ion binding"/>
    <property type="evidence" value="ECO:0007669"/>
    <property type="project" value="UniProtKB-KW"/>
</dbReference>
<dbReference type="InParanoid" id="A0A671VNI8"/>
<evidence type="ECO:0000256" key="10">
    <source>
        <dbReference type="PROSITE-ProRule" id="PRU00047"/>
    </source>
</evidence>
<proteinExistence type="inferred from homology"/>
<dbReference type="InterPro" id="IPR006568">
    <property type="entry name" value="PSP_pro-rich"/>
</dbReference>
<feature type="region of interest" description="Disordered" evidence="12">
    <location>
        <begin position="397"/>
        <end position="499"/>
    </location>
</feature>
<dbReference type="GO" id="GO:0005654">
    <property type="term" value="C:nucleoplasm"/>
    <property type="evidence" value="ECO:0007669"/>
    <property type="project" value="UniProtKB-SubCell"/>
</dbReference>
<dbReference type="CTD" id="55596"/>
<keyword evidence="5 10" id="KW-0863">Zinc-finger</keyword>